<evidence type="ECO:0000313" key="1">
    <source>
        <dbReference type="EMBL" id="BDI05731.1"/>
    </source>
</evidence>
<proteinExistence type="predicted"/>
<evidence type="ECO:0008006" key="3">
    <source>
        <dbReference type="Google" id="ProtNLM"/>
    </source>
</evidence>
<keyword evidence="2" id="KW-1185">Reference proteome</keyword>
<dbReference type="RefSeq" id="WP_251969088.1">
    <property type="nucleotide sequence ID" value="NZ_AP025730.1"/>
</dbReference>
<gene>
    <name evidence="1" type="ORF">CATMQ487_27010</name>
</gene>
<dbReference type="Proteomes" id="UP001057498">
    <property type="component" value="Chromosome"/>
</dbReference>
<organism evidence="1 2">
    <name type="scientific">Sphaerotilus microaerophilus</name>
    <dbReference type="NCBI Taxonomy" id="2914710"/>
    <lineage>
        <taxon>Bacteria</taxon>
        <taxon>Pseudomonadati</taxon>
        <taxon>Pseudomonadota</taxon>
        <taxon>Betaproteobacteria</taxon>
        <taxon>Burkholderiales</taxon>
        <taxon>Sphaerotilaceae</taxon>
        <taxon>Sphaerotilus</taxon>
    </lineage>
</organism>
<evidence type="ECO:0000313" key="2">
    <source>
        <dbReference type="Proteomes" id="UP001057498"/>
    </source>
</evidence>
<dbReference type="EMBL" id="AP025730">
    <property type="protein sequence ID" value="BDI05731.1"/>
    <property type="molecule type" value="Genomic_DNA"/>
</dbReference>
<protein>
    <recommendedName>
        <fullName evidence="3">DUF4129 domain-containing protein</fullName>
    </recommendedName>
</protein>
<name>A0ABM7YMN6_9BURK</name>
<accession>A0ABM7YMN6</accession>
<reference evidence="1" key="1">
    <citation type="submission" date="2022-04" db="EMBL/GenBank/DDBJ databases">
        <title>Whole genome sequence of Sphaerotilus sp. FB-5.</title>
        <authorList>
            <person name="Takeda M."/>
            <person name="Narihara S."/>
            <person name="Akimoto M."/>
            <person name="Akimoto R."/>
            <person name="Nishiyashiki S."/>
            <person name="Murakami T."/>
        </authorList>
    </citation>
    <scope>NUCLEOTIDE SEQUENCE</scope>
    <source>
        <strain evidence="1">FB-5</strain>
    </source>
</reference>
<sequence length="110" mass="11825">MKSNATPFVLLPPRLTVVFTLARLLQRMELSAAPIDARQYRSVATRLAEELGAVPADEPLAAILQAHPAAAELYENLYYAHAGLCRTPLELAAEAEADTLALLARASRAA</sequence>